<evidence type="ECO:0000256" key="1">
    <source>
        <dbReference type="ARBA" id="ARBA00001920"/>
    </source>
</evidence>
<dbReference type="GO" id="GO:0009086">
    <property type="term" value="P:methionine biosynthetic process"/>
    <property type="evidence" value="ECO:0007669"/>
    <property type="project" value="UniProtKB-KW"/>
</dbReference>
<dbReference type="Gene3D" id="3.40.50.720">
    <property type="entry name" value="NAD(P)-binding Rossmann-like Domain"/>
    <property type="match status" value="1"/>
</dbReference>
<keyword evidence="16 28" id="KW-0067">ATP-binding</keyword>
<dbReference type="InterPro" id="IPR049638">
    <property type="entry name" value="AK-HD"/>
</dbReference>
<dbReference type="PROSITE" id="PS01042">
    <property type="entry name" value="HOMOSER_DHGENASE"/>
    <property type="match status" value="1"/>
</dbReference>
<dbReference type="PATRIC" id="fig|98804.3.peg.130"/>
<comment type="cofactor">
    <cofactor evidence="1">
        <name>a metal cation</name>
        <dbReference type="ChEBI" id="CHEBI:25213"/>
    </cofactor>
</comment>
<dbReference type="EMBL" id="LN890285">
    <property type="protein sequence ID" value="CUR53116.1"/>
    <property type="molecule type" value="Genomic_DNA"/>
</dbReference>
<dbReference type="PIRSF" id="PIRSF000727">
    <property type="entry name" value="ThrA"/>
    <property type="match status" value="1"/>
</dbReference>
<comment type="function">
    <text evidence="24">Bifunctional aspartate kinase and homoserine dehydrogenase that catalyzes the first and the third steps toward the synthesis of lysine, methionine and threonine from aspartate.</text>
</comment>
<dbReference type="InterPro" id="IPR005106">
    <property type="entry name" value="Asp/hSer_DH_NAD-bd"/>
</dbReference>
<evidence type="ECO:0000256" key="27">
    <source>
        <dbReference type="ARBA" id="ARBA00049031"/>
    </source>
</evidence>
<dbReference type="SUPFAM" id="SSF55347">
    <property type="entry name" value="Glyceraldehyde-3-phosphate dehydrogenase-like, C-terminal domain"/>
    <property type="match status" value="1"/>
</dbReference>
<evidence type="ECO:0000256" key="18">
    <source>
        <dbReference type="ARBA" id="ARBA00023002"/>
    </source>
</evidence>
<dbReference type="PANTHER" id="PTHR43070">
    <property type="match status" value="1"/>
</dbReference>
<dbReference type="NCBIfam" id="NF006959">
    <property type="entry name" value="PRK09436.1"/>
    <property type="match status" value="1"/>
</dbReference>
<evidence type="ECO:0000256" key="9">
    <source>
        <dbReference type="ARBA" id="ARBA00011881"/>
    </source>
</evidence>
<dbReference type="GO" id="GO:0009090">
    <property type="term" value="P:homoserine biosynthetic process"/>
    <property type="evidence" value="ECO:0007669"/>
    <property type="project" value="UniProtKB-ARBA"/>
</dbReference>
<dbReference type="Gene3D" id="3.30.360.10">
    <property type="entry name" value="Dihydrodipicolinate Reductase, domain 2"/>
    <property type="match status" value="1"/>
</dbReference>
<comment type="catalytic activity">
    <reaction evidence="26">
        <text>L-homoserine + NADP(+) = L-aspartate 4-semialdehyde + NADPH + H(+)</text>
        <dbReference type="Rhea" id="RHEA:15761"/>
        <dbReference type="ChEBI" id="CHEBI:15378"/>
        <dbReference type="ChEBI" id="CHEBI:57476"/>
        <dbReference type="ChEBI" id="CHEBI:57783"/>
        <dbReference type="ChEBI" id="CHEBI:58349"/>
        <dbReference type="ChEBI" id="CHEBI:537519"/>
        <dbReference type="EC" id="1.1.1.3"/>
    </reaction>
    <physiologicalReaction direction="right-to-left" evidence="26">
        <dbReference type="Rhea" id="RHEA:15763"/>
    </physiologicalReaction>
</comment>
<evidence type="ECO:0000256" key="6">
    <source>
        <dbReference type="ARBA" id="ARBA00005139"/>
    </source>
</evidence>
<dbReference type="EC" id="1.1.1.3" evidence="28"/>
<dbReference type="InterPro" id="IPR001341">
    <property type="entry name" value="Asp_kinase"/>
</dbReference>
<comment type="catalytic activity">
    <reaction evidence="27">
        <text>L-homoserine + NAD(+) = L-aspartate 4-semialdehyde + NADH + H(+)</text>
        <dbReference type="Rhea" id="RHEA:15757"/>
        <dbReference type="ChEBI" id="CHEBI:15378"/>
        <dbReference type="ChEBI" id="CHEBI:57476"/>
        <dbReference type="ChEBI" id="CHEBI:57540"/>
        <dbReference type="ChEBI" id="CHEBI:57945"/>
        <dbReference type="ChEBI" id="CHEBI:537519"/>
        <dbReference type="EC" id="1.1.1.3"/>
    </reaction>
    <physiologicalReaction direction="right-to-left" evidence="27">
        <dbReference type="Rhea" id="RHEA:15759"/>
    </physiologicalReaction>
</comment>
<proteinExistence type="inferred from homology"/>
<comment type="subunit">
    <text evidence="9 28">Homotetramer.</text>
</comment>
<evidence type="ECO:0000256" key="12">
    <source>
        <dbReference type="ARBA" id="ARBA00022697"/>
    </source>
</evidence>
<comment type="pathway">
    <text evidence="5 28">Amino-acid biosynthesis; L-methionine biosynthesis via de novo pathway; L-homoserine from L-aspartate: step 3/3.</text>
</comment>
<keyword evidence="18 28" id="KW-0560">Oxidoreductase</keyword>
<evidence type="ECO:0000313" key="32">
    <source>
        <dbReference type="EMBL" id="CUR53116.1"/>
    </source>
</evidence>
<evidence type="ECO:0000256" key="25">
    <source>
        <dbReference type="ARBA" id="ARBA00048561"/>
    </source>
</evidence>
<comment type="pathway">
    <text evidence="3 28">Amino-acid biosynthesis; L-methionine biosynthesis via de novo pathway; L-homoserine from L-aspartate: step 1/3.</text>
</comment>
<keyword evidence="21" id="KW-0457">Lysine biosynthesis</keyword>
<evidence type="ECO:0000256" key="21">
    <source>
        <dbReference type="ARBA" id="ARBA00023154"/>
    </source>
</evidence>
<evidence type="ECO:0000256" key="8">
    <source>
        <dbReference type="ARBA" id="ARBA00010046"/>
    </source>
</evidence>
<dbReference type="InterPro" id="IPR018042">
    <property type="entry name" value="Aspartate_kinase_CS"/>
</dbReference>
<dbReference type="GO" id="GO:0009089">
    <property type="term" value="P:lysine biosynthetic process via diaminopimelate"/>
    <property type="evidence" value="ECO:0007669"/>
    <property type="project" value="UniProtKB-UniRule"/>
</dbReference>
<keyword evidence="23" id="KW-0511">Multifunctional enzyme</keyword>
<accession>A0A160SYV8</accession>
<dbReference type="Pfam" id="PF00742">
    <property type="entry name" value="Homoserine_dh"/>
    <property type="match status" value="1"/>
</dbReference>
<feature type="domain" description="Aspartate/homoserine dehydrogenase NAD-binding" evidence="31">
    <location>
        <begin position="473"/>
        <end position="606"/>
    </location>
</feature>
<dbReference type="SUPFAM" id="SSF53633">
    <property type="entry name" value="Carbamate kinase-like"/>
    <property type="match status" value="1"/>
</dbReference>
<evidence type="ECO:0000256" key="5">
    <source>
        <dbReference type="ARBA" id="ARBA00005062"/>
    </source>
</evidence>
<keyword evidence="17 28" id="KW-0521">NADP</keyword>
<comment type="pathway">
    <text evidence="6 28">Amino-acid biosynthesis; L-threonine biosynthesis; L-threonine from L-aspartate: step 1/5.</text>
</comment>
<keyword evidence="19" id="KW-0520">NAD</keyword>
<dbReference type="GO" id="GO:0004072">
    <property type="term" value="F:aspartate kinase activity"/>
    <property type="evidence" value="ECO:0007669"/>
    <property type="project" value="UniProtKB-UniRule"/>
</dbReference>
<dbReference type="PANTHER" id="PTHR43070:SF3">
    <property type="entry name" value="HOMOSERINE DEHYDROGENASE"/>
    <property type="match status" value="1"/>
</dbReference>
<keyword evidence="11 28" id="KW-0808">Transferase</keyword>
<evidence type="ECO:0000256" key="3">
    <source>
        <dbReference type="ARBA" id="ARBA00004986"/>
    </source>
</evidence>
<dbReference type="InterPro" id="IPR036291">
    <property type="entry name" value="NAD(P)-bd_dom_sf"/>
</dbReference>
<dbReference type="Gene3D" id="3.40.1160.10">
    <property type="entry name" value="Acetylglutamate kinase-like"/>
    <property type="match status" value="1"/>
</dbReference>
<evidence type="ECO:0000256" key="4">
    <source>
        <dbReference type="ARBA" id="ARBA00005056"/>
    </source>
</evidence>
<dbReference type="SUPFAM" id="SSF51735">
    <property type="entry name" value="NAD(P)-binding Rossmann-fold domains"/>
    <property type="match status" value="1"/>
</dbReference>
<feature type="domain" description="Homoserine dehydrogenase catalytic" evidence="30">
    <location>
        <begin position="615"/>
        <end position="812"/>
    </location>
</feature>
<evidence type="ECO:0000256" key="19">
    <source>
        <dbReference type="ARBA" id="ARBA00023027"/>
    </source>
</evidence>
<dbReference type="EC" id="2.7.2.4" evidence="28"/>
<evidence type="ECO:0000256" key="22">
    <source>
        <dbReference type="ARBA" id="ARBA00023167"/>
    </source>
</evidence>
<dbReference type="GO" id="GO:0005524">
    <property type="term" value="F:ATP binding"/>
    <property type="evidence" value="ECO:0007669"/>
    <property type="project" value="UniProtKB-UniRule"/>
</dbReference>
<dbReference type="UniPathway" id="UPA00034">
    <property type="reaction ID" value="UER00015"/>
</dbReference>
<comment type="pathway">
    <text evidence="2 28">Amino-acid biosynthesis; L-lysine biosynthesis via DAP pathway; (S)-tetrahydrodipicolinate from L-aspartate: step 1/4.</text>
</comment>
<keyword evidence="10 28" id="KW-0028">Amino-acid biosynthesis</keyword>
<dbReference type="InterPro" id="IPR001342">
    <property type="entry name" value="HDH_cat"/>
</dbReference>
<dbReference type="GO" id="GO:0050661">
    <property type="term" value="F:NADP binding"/>
    <property type="evidence" value="ECO:0007669"/>
    <property type="project" value="UniProtKB-UniRule"/>
</dbReference>
<dbReference type="RefSeq" id="WP_075472478.1">
    <property type="nucleotide sequence ID" value="NZ_CP135003.1"/>
</dbReference>
<evidence type="ECO:0000256" key="24">
    <source>
        <dbReference type="ARBA" id="ARBA00044938"/>
    </source>
</evidence>
<evidence type="ECO:0000256" key="7">
    <source>
        <dbReference type="ARBA" id="ARBA00007952"/>
    </source>
</evidence>
<evidence type="ECO:0000256" key="23">
    <source>
        <dbReference type="ARBA" id="ARBA00023268"/>
    </source>
</evidence>
<evidence type="ECO:0000256" key="13">
    <source>
        <dbReference type="ARBA" id="ARBA00022723"/>
    </source>
</evidence>
<dbReference type="FunFam" id="3.30.360.10:FF:000006">
    <property type="entry name" value="Bifunctional aspartokinase/homoserine dehydrogenase"/>
    <property type="match status" value="1"/>
</dbReference>
<evidence type="ECO:0000256" key="20">
    <source>
        <dbReference type="ARBA" id="ARBA00023053"/>
    </source>
</evidence>
<dbReference type="InterPro" id="IPR001048">
    <property type="entry name" value="Asp/Glu/Uridylate_kinase"/>
</dbReference>
<dbReference type="InterPro" id="IPR036393">
    <property type="entry name" value="AceGlu_kinase-like_sf"/>
</dbReference>
<dbReference type="OrthoDB" id="9799110at2"/>
<comment type="similarity">
    <text evidence="8 28">In the N-terminal section; belongs to the aspartokinase family.</text>
</comment>
<evidence type="ECO:0000256" key="15">
    <source>
        <dbReference type="ARBA" id="ARBA00022777"/>
    </source>
</evidence>
<evidence type="ECO:0000313" key="33">
    <source>
        <dbReference type="Proteomes" id="UP000243633"/>
    </source>
</evidence>
<dbReference type="NCBIfam" id="TIGR00657">
    <property type="entry name" value="asp_kinases"/>
    <property type="match status" value="1"/>
</dbReference>
<keyword evidence="13" id="KW-0479">Metal-binding</keyword>
<keyword evidence="15 28" id="KW-0418">Kinase</keyword>
<comment type="similarity">
    <text evidence="7 28">In the C-terminal section; belongs to the homoserine dehydrogenase family.</text>
</comment>
<dbReference type="GO" id="GO:0004412">
    <property type="term" value="F:homoserine dehydrogenase activity"/>
    <property type="evidence" value="ECO:0007669"/>
    <property type="project" value="UniProtKB-UniRule"/>
</dbReference>
<comment type="catalytic activity">
    <reaction evidence="25">
        <text>L-aspartate + ATP = 4-phospho-L-aspartate + ADP</text>
        <dbReference type="Rhea" id="RHEA:23776"/>
        <dbReference type="ChEBI" id="CHEBI:29991"/>
        <dbReference type="ChEBI" id="CHEBI:30616"/>
        <dbReference type="ChEBI" id="CHEBI:57535"/>
        <dbReference type="ChEBI" id="CHEBI:456216"/>
        <dbReference type="EC" id="2.7.2.4"/>
    </reaction>
    <physiologicalReaction direction="left-to-right" evidence="25">
        <dbReference type="Rhea" id="RHEA:23777"/>
    </physiologicalReaction>
</comment>
<dbReference type="UniPathway" id="UPA00050">
    <property type="reaction ID" value="UER00063"/>
</dbReference>
<organism evidence="32 33">
    <name type="scientific">Buchnera aphidicola subsp. Tuberolachnus salignus</name>
    <dbReference type="NCBI Taxonomy" id="98804"/>
    <lineage>
        <taxon>Bacteria</taxon>
        <taxon>Pseudomonadati</taxon>
        <taxon>Pseudomonadota</taxon>
        <taxon>Gammaproteobacteria</taxon>
        <taxon>Enterobacterales</taxon>
        <taxon>Erwiniaceae</taxon>
        <taxon>Buchnera</taxon>
    </lineage>
</organism>
<dbReference type="UniPathway" id="UPA00051">
    <property type="reaction ID" value="UER00462"/>
</dbReference>
<dbReference type="GO" id="GO:0009088">
    <property type="term" value="P:threonine biosynthetic process"/>
    <property type="evidence" value="ECO:0007669"/>
    <property type="project" value="UniProtKB-UniRule"/>
</dbReference>
<dbReference type="STRING" id="98804.BTSPAZIEG_0137"/>
<dbReference type="Pfam" id="PF03447">
    <property type="entry name" value="NAD_binding_3"/>
    <property type="match status" value="1"/>
</dbReference>
<name>A0A160SYV8_BUCTT</name>
<dbReference type="Proteomes" id="UP000243633">
    <property type="component" value="Chromosome 1"/>
</dbReference>
<dbReference type="AlphaFoldDB" id="A0A160SYV8"/>
<reference evidence="33" key="1">
    <citation type="submission" date="2015-10" db="EMBL/GenBank/DDBJ databases">
        <authorList>
            <person name="Manzano-Marin A."/>
            <person name="Manzano-Marin A."/>
        </authorList>
    </citation>
    <scope>NUCLEOTIDE SEQUENCE [LARGE SCALE GENOMIC DNA]</scope>
    <source>
        <strain evidence="33">BTs</strain>
    </source>
</reference>
<dbReference type="InterPro" id="IPR011147">
    <property type="entry name" value="Bifunc_Aspkin/hSer_DH"/>
</dbReference>
<gene>
    <name evidence="32" type="primary">thrA</name>
    <name evidence="32" type="ORF">BTSPAZIEG_0137</name>
</gene>
<evidence type="ECO:0000256" key="16">
    <source>
        <dbReference type="ARBA" id="ARBA00022840"/>
    </source>
</evidence>
<comment type="pathway">
    <text evidence="4 28">Amino-acid biosynthesis; L-threonine biosynthesis; L-threonine from L-aspartate: step 3/5.</text>
</comment>
<dbReference type="PROSITE" id="PS00324">
    <property type="entry name" value="ASPARTOKINASE"/>
    <property type="match status" value="1"/>
</dbReference>
<dbReference type="GO" id="GO:0046872">
    <property type="term" value="F:metal ion binding"/>
    <property type="evidence" value="ECO:0007669"/>
    <property type="project" value="UniProtKB-KW"/>
</dbReference>
<protein>
    <recommendedName>
        <fullName evidence="28">Bifunctional aspartokinase/homoserine dehydrogenase</fullName>
    </recommendedName>
    <domain>
        <recommendedName>
            <fullName evidence="28">Aspartokinase</fullName>
            <ecNumber evidence="28">2.7.2.4</ecNumber>
        </recommendedName>
    </domain>
    <domain>
        <recommendedName>
            <fullName evidence="28">Homoserine dehydrogenase</fullName>
            <ecNumber evidence="28">1.1.1.3</ecNumber>
        </recommendedName>
    </domain>
</protein>
<keyword evidence="14 28" id="KW-0547">Nucleotide-binding</keyword>
<dbReference type="Pfam" id="PF00696">
    <property type="entry name" value="AA_kinase"/>
    <property type="match status" value="1"/>
</dbReference>
<evidence type="ECO:0000256" key="28">
    <source>
        <dbReference type="PIRNR" id="PIRNR000727"/>
    </source>
</evidence>
<keyword evidence="20" id="KW-0915">Sodium</keyword>
<evidence type="ECO:0000256" key="2">
    <source>
        <dbReference type="ARBA" id="ARBA00004766"/>
    </source>
</evidence>
<evidence type="ECO:0000259" key="30">
    <source>
        <dbReference type="Pfam" id="PF00742"/>
    </source>
</evidence>
<feature type="domain" description="Aspartate/glutamate/uridylate kinase" evidence="29">
    <location>
        <begin position="2"/>
        <end position="285"/>
    </location>
</feature>
<keyword evidence="22" id="KW-0486">Methionine biosynthesis</keyword>
<dbReference type="InterPro" id="IPR019811">
    <property type="entry name" value="HDH_CS"/>
</dbReference>
<sequence length="814" mass="94002">MRVLKFGGTSLANAEKFQIVLQIIIKKFKKEQIGIVLSAPSTITNLLFNSITLVLEKKKKIKEIIKKIYIFFRNLINSFKTTKQIIKYKKLKKKIKKKCIFLQKKLKIIKYAKTCSDSIKAKIISIGEKISVYIMYFLLKIKKYHITIIDPVKNFITTGTYLNSKIDLKNSKNNIEKLKIPKTNIILMPGFIAGNQNKKLVILGRNGSDYSAAALSVCTNAKICEIWTDVDGIYTCDPQKISTAVLLKNLIYQEAQELSFFGAKILHPSTISPLKKNNIPCIIKNTNNLTSKGTKINNETKKSHVFIKGLTYIKKIFLITFKIFKKIKILKYIELILNFINIHKIKIFFIKPSYTHQKILICLPTEKKKIILKNLNNFFLKDLSKKKIIYFKITQNLSLVSLISSNFYYNHYIIQFIFQTIQKYKKNIIEIDHSLYNFHFLILLNNTILSSFLKTLHQKIYYQRKKIHIFIIGIGGIGQTLLKQITQQKEFLKNKNKKICIHVISNSKKYLFDKKNILNFDLKNLKQDTLKNFDLKEILKLPENFNIQNPILIDCTSSTQIAKNYINIFKKGFHIVSANKKSNTTNFQSYKKIHKTALFYKKKFFYETHVGAGLPIIKNLKNLLSTGDKFQKFSGILSGSMSFIFGLLEKNITFSKAVKKAKKLGFTEPDPREDLSGIDIARKLLIIAREIGYKLELSDIKIENILPKNILKLKNIEEVMTNLTTLDNIFFEKNKIAQKMNQVLRFIGTIKKDGVCEVKLKSISKKNPLYKIKNGENIFVFYTQYYSPIPLIIQGYGAGKNVTASGMFSDLLHI</sequence>
<evidence type="ECO:0000259" key="29">
    <source>
        <dbReference type="Pfam" id="PF00696"/>
    </source>
</evidence>
<keyword evidence="12" id="KW-0791">Threonine biosynthesis</keyword>
<evidence type="ECO:0000256" key="10">
    <source>
        <dbReference type="ARBA" id="ARBA00022605"/>
    </source>
</evidence>
<keyword evidence="33" id="KW-1185">Reference proteome</keyword>
<evidence type="ECO:0000256" key="17">
    <source>
        <dbReference type="ARBA" id="ARBA00022857"/>
    </source>
</evidence>
<evidence type="ECO:0000256" key="14">
    <source>
        <dbReference type="ARBA" id="ARBA00022741"/>
    </source>
</evidence>
<evidence type="ECO:0000256" key="26">
    <source>
        <dbReference type="ARBA" id="ARBA00048841"/>
    </source>
</evidence>
<evidence type="ECO:0000259" key="31">
    <source>
        <dbReference type="Pfam" id="PF03447"/>
    </source>
</evidence>
<evidence type="ECO:0000256" key="11">
    <source>
        <dbReference type="ARBA" id="ARBA00022679"/>
    </source>
</evidence>